<feature type="domain" description="AMP-binding enzyme C-terminal" evidence="3">
    <location>
        <begin position="426"/>
        <end position="510"/>
    </location>
</feature>
<dbReference type="OrthoDB" id="2962993at2759"/>
<dbReference type="EMBL" id="CAJEWN010000337">
    <property type="protein sequence ID" value="CAD2179144.1"/>
    <property type="molecule type" value="Genomic_DNA"/>
</dbReference>
<dbReference type="GO" id="GO:0031956">
    <property type="term" value="F:medium-chain fatty acid-CoA ligase activity"/>
    <property type="evidence" value="ECO:0007669"/>
    <property type="project" value="TreeGrafter"/>
</dbReference>
<proteinExistence type="inferred from homology"/>
<dbReference type="PANTHER" id="PTHR43201:SF8">
    <property type="entry name" value="ACYL-COA SYNTHETASE FAMILY MEMBER 3"/>
    <property type="match status" value="1"/>
</dbReference>
<evidence type="ECO:0000313" key="5">
    <source>
        <dbReference type="Proteomes" id="UP000580250"/>
    </source>
</evidence>
<dbReference type="InterPro" id="IPR045851">
    <property type="entry name" value="AMP-bd_C_sf"/>
</dbReference>
<dbReference type="InterPro" id="IPR020845">
    <property type="entry name" value="AMP-binding_CS"/>
</dbReference>
<dbReference type="InterPro" id="IPR025110">
    <property type="entry name" value="AMP-bd_C"/>
</dbReference>
<dbReference type="Gene3D" id="3.40.50.12780">
    <property type="entry name" value="N-terminal domain of ligase-like"/>
    <property type="match status" value="1"/>
</dbReference>
<dbReference type="InterPro" id="IPR042099">
    <property type="entry name" value="ANL_N_sf"/>
</dbReference>
<organism evidence="4 5">
    <name type="scientific">Meloidogyne enterolobii</name>
    <name type="common">Root-knot nematode worm</name>
    <name type="synonym">Meloidogyne mayaguensis</name>
    <dbReference type="NCBI Taxonomy" id="390850"/>
    <lineage>
        <taxon>Eukaryota</taxon>
        <taxon>Metazoa</taxon>
        <taxon>Ecdysozoa</taxon>
        <taxon>Nematoda</taxon>
        <taxon>Chromadorea</taxon>
        <taxon>Rhabditida</taxon>
        <taxon>Tylenchina</taxon>
        <taxon>Tylenchomorpha</taxon>
        <taxon>Tylenchoidea</taxon>
        <taxon>Meloidogynidae</taxon>
        <taxon>Meloidogyninae</taxon>
        <taxon>Meloidogyne</taxon>
    </lineage>
</organism>
<name>A0A6V7VWW0_MELEN</name>
<dbReference type="PROSITE" id="PS00455">
    <property type="entry name" value="AMP_BINDING"/>
    <property type="match status" value="1"/>
</dbReference>
<accession>A0A6V7VWW0</accession>
<feature type="domain" description="AMP-dependent synthetase/ligase" evidence="2">
    <location>
        <begin position="51"/>
        <end position="375"/>
    </location>
</feature>
<protein>
    <submittedName>
        <fullName evidence="4">Uncharacterized protein</fullName>
    </submittedName>
</protein>
<dbReference type="Gene3D" id="3.30.300.30">
    <property type="match status" value="1"/>
</dbReference>
<comment type="caution">
    <text evidence="4">The sequence shown here is derived from an EMBL/GenBank/DDBJ whole genome shotgun (WGS) entry which is preliminary data.</text>
</comment>
<reference evidence="4 5" key="1">
    <citation type="submission" date="2020-08" db="EMBL/GenBank/DDBJ databases">
        <authorList>
            <person name="Koutsovoulos G."/>
            <person name="Danchin GJ E."/>
        </authorList>
    </citation>
    <scope>NUCLEOTIDE SEQUENCE [LARGE SCALE GENOMIC DNA]</scope>
</reference>
<sequence length="529" mass="59782">MLYSKTTKFLIKKTFSKKSIRPISNNFVETAGFVPKIESYEYSNKKLLLLENGKYMTYKDVNNASGRYSNILNKQFGIQKGDTVLCRTSKTSDALALYLGILRLGATYVPLNPTYTKRETEHFVNDAKPKLIVTLNQKEDKTFCDTSTVKHVLCEKQLAKDSTKFEPLLDVESANPDDVACILYTSGTTGRPKGAMVTHAGLTANGQICTDIWRFQSNDINLHVLPFYHIHGLFISFNCTLFSKSSCIFLPKFDAKETINYLPKSTVMMGVPTYYARMVEHKELNKESVKNMRVFISGSAQLTPNVFEKFEQMTGHRILERYGMTETLVSTSNPYEPVSQRIAGSVGKAAKGVEVRINKEGVIEVKSPSLFKGYLNLPEKTKQEFTDDGYFITGDMGEKDDKGYVWIKGRQKDLIISGGMNVYPTEVEEIVTSLFGERIKECAVIAVPHPDFGEAVVAICEASDSYKENISKEKHNLAADEKQILKEKLAPYKIPKAFYFMNLPRNHLGKVQKNLLREMPKFKNMFQNA</sequence>
<evidence type="ECO:0000259" key="2">
    <source>
        <dbReference type="Pfam" id="PF00501"/>
    </source>
</evidence>
<dbReference type="CDD" id="cd05941">
    <property type="entry name" value="MCS"/>
    <property type="match status" value="1"/>
</dbReference>
<dbReference type="InterPro" id="IPR000873">
    <property type="entry name" value="AMP-dep_synth/lig_dom"/>
</dbReference>
<comment type="similarity">
    <text evidence="1">Belongs to the ATP-dependent AMP-binding enzyme family.</text>
</comment>
<evidence type="ECO:0000256" key="1">
    <source>
        <dbReference type="ARBA" id="ARBA00006432"/>
    </source>
</evidence>
<dbReference type="Pfam" id="PF00501">
    <property type="entry name" value="AMP-binding"/>
    <property type="match status" value="1"/>
</dbReference>
<dbReference type="SUPFAM" id="SSF56801">
    <property type="entry name" value="Acetyl-CoA synthetase-like"/>
    <property type="match status" value="1"/>
</dbReference>
<dbReference type="AlphaFoldDB" id="A0A6V7VWW0"/>
<dbReference type="GO" id="GO:0006631">
    <property type="term" value="P:fatty acid metabolic process"/>
    <property type="evidence" value="ECO:0007669"/>
    <property type="project" value="TreeGrafter"/>
</dbReference>
<dbReference type="Pfam" id="PF13193">
    <property type="entry name" value="AMP-binding_C"/>
    <property type="match status" value="1"/>
</dbReference>
<evidence type="ECO:0000313" key="4">
    <source>
        <dbReference type="EMBL" id="CAD2179144.1"/>
    </source>
</evidence>
<gene>
    <name evidence="4" type="ORF">MENT_LOCUS31135</name>
</gene>
<evidence type="ECO:0000259" key="3">
    <source>
        <dbReference type="Pfam" id="PF13193"/>
    </source>
</evidence>
<dbReference type="Proteomes" id="UP000580250">
    <property type="component" value="Unassembled WGS sequence"/>
</dbReference>
<dbReference type="PANTHER" id="PTHR43201">
    <property type="entry name" value="ACYL-COA SYNTHETASE"/>
    <property type="match status" value="1"/>
</dbReference>